<evidence type="ECO:0000313" key="2">
    <source>
        <dbReference type="Proteomes" id="UP000009309"/>
    </source>
</evidence>
<proteinExistence type="predicted"/>
<evidence type="ECO:0000313" key="1">
    <source>
        <dbReference type="EMBL" id="CCH57580.1"/>
    </source>
</evidence>
<keyword evidence="2" id="KW-1185">Reference proteome</keyword>
<name>I2GTX9_9BACT</name>
<sequence length="115" mass="12600">MESTASMKSTGHTVAFESPLNFEYSSGFTVPISDLAKSEMELFTPNGELCETEQGLIEWVYNVGTADEDVVHIGVSWEGWALVDYDGVFELPSQAIPLLEKAGVQVGPDFRPEPE</sequence>
<dbReference type="AlphaFoldDB" id="I2GTX9"/>
<dbReference type="Proteomes" id="UP000009309">
    <property type="component" value="Plasmid pFLIM01"/>
</dbReference>
<reference evidence="1 2" key="1">
    <citation type="journal article" date="2012" name="J. Bacteriol.">
        <title>Genome Sequence of the Filamentous Bacterium Fibrisoma limi BUZ 3T.</title>
        <authorList>
            <person name="Filippini M."/>
            <person name="Qi W."/>
            <person name="Jaenicke S."/>
            <person name="Goesmann A."/>
            <person name="Smits T.H."/>
            <person name="Bagheri H.C."/>
        </authorList>
    </citation>
    <scope>NUCLEOTIDE SEQUENCE [LARGE SCALE GENOMIC DNA]</scope>
    <source>
        <strain evidence="2">BUZ 3T</strain>
        <plasmid evidence="1 2">pFLIM01</plasmid>
    </source>
</reference>
<gene>
    <name evidence="1" type="ORF">BN8_p06769</name>
</gene>
<accession>I2GTX9</accession>
<organism evidence="1 2">
    <name type="scientific">Fibrisoma limi BUZ 3</name>
    <dbReference type="NCBI Taxonomy" id="1185876"/>
    <lineage>
        <taxon>Bacteria</taxon>
        <taxon>Pseudomonadati</taxon>
        <taxon>Bacteroidota</taxon>
        <taxon>Cytophagia</taxon>
        <taxon>Cytophagales</taxon>
        <taxon>Spirosomataceae</taxon>
        <taxon>Fibrisoma</taxon>
    </lineage>
</organism>
<protein>
    <submittedName>
        <fullName evidence="1">Uncharacterized protein</fullName>
    </submittedName>
</protein>
<dbReference type="EMBL" id="HE805916">
    <property type="protein sequence ID" value="CCH57580.1"/>
    <property type="molecule type" value="Genomic_DNA"/>
</dbReference>
<geneLocation type="plasmid" evidence="1 2">
    <name>pFLIM01</name>
</geneLocation>
<keyword evidence="1" id="KW-0614">Plasmid</keyword>